<evidence type="ECO:0000313" key="2">
    <source>
        <dbReference type="EMBL" id="POM75930.1"/>
    </source>
</evidence>
<dbReference type="EMBL" id="NCKW01003601">
    <property type="protein sequence ID" value="POM75930.1"/>
    <property type="molecule type" value="Genomic_DNA"/>
</dbReference>
<proteinExistence type="predicted"/>
<dbReference type="Proteomes" id="UP000237271">
    <property type="component" value="Unassembled WGS sequence"/>
</dbReference>
<feature type="coiled-coil region" evidence="1">
    <location>
        <begin position="131"/>
        <end position="158"/>
    </location>
</feature>
<protein>
    <submittedName>
        <fullName evidence="2">Uncharacterized protein</fullName>
    </submittedName>
</protein>
<sequence length="430" mass="50607">MMRAEEENETMRACGCHVGRPCTCEMGKRTASTEMFACGVCVNCRLNIRERTRPKMKLSGPRRCLKSAEYFANLAFDQVVLRENCVFRMRKPDWNVDEKTLMYNKLHQMRLAMIQTRAVSLATIDAQKKLRAKYSHDMKKTQEAVKNLEEMKMDAQTTRRMTKEHQRVDSDAFDAFSKQLIDTETLLPDLKARLEKANITIVAEQRNIKIIREYVRDFATRKLQASVRAFLRFHRWKKVLKMFQDDAQLAAVLEIQATWRMFTAKKHKLFLFQLRCDEAKTTAASVIQRFPAKIIKEKHVSSTQASAILIQRIYRGFRDRVYLKRIKIRRSLTARVGDLVDQFIVSGDFWGFVLEIDADYRRFKHKLEEEDTDAATFMSTVLRQRKLDEDQMMQVMFFTLFVVNEKVYSWRSNLGMVYCLSLTKSTRKRN</sequence>
<dbReference type="Pfam" id="PF00612">
    <property type="entry name" value="IQ"/>
    <property type="match status" value="2"/>
</dbReference>
<reference evidence="2 3" key="1">
    <citation type="journal article" date="2017" name="Genome Biol. Evol.">
        <title>Phytophthora megakarya and P. palmivora, closely related causal agents of cacao black pod rot, underwent increases in genome sizes and gene numbers by different mechanisms.</title>
        <authorList>
            <person name="Ali S.S."/>
            <person name="Shao J."/>
            <person name="Lary D.J."/>
            <person name="Kronmiller B."/>
            <person name="Shen D."/>
            <person name="Strem M.D."/>
            <person name="Amoako-Attah I."/>
            <person name="Akrofi A.Y."/>
            <person name="Begoude B.A."/>
            <person name="Ten Hoopen G.M."/>
            <person name="Coulibaly K."/>
            <person name="Kebe B.I."/>
            <person name="Melnick R.L."/>
            <person name="Guiltinan M.J."/>
            <person name="Tyler B.M."/>
            <person name="Meinhardt L.W."/>
            <person name="Bailey B.A."/>
        </authorList>
    </citation>
    <scope>NUCLEOTIDE SEQUENCE [LARGE SCALE GENOMIC DNA]</scope>
    <source>
        <strain evidence="3">sbr112.9</strain>
    </source>
</reference>
<name>A0A2P4YDP3_9STRA</name>
<dbReference type="Gene3D" id="1.20.5.190">
    <property type="match status" value="1"/>
</dbReference>
<organism evidence="2 3">
    <name type="scientific">Phytophthora palmivora</name>
    <dbReference type="NCBI Taxonomy" id="4796"/>
    <lineage>
        <taxon>Eukaryota</taxon>
        <taxon>Sar</taxon>
        <taxon>Stramenopiles</taxon>
        <taxon>Oomycota</taxon>
        <taxon>Peronosporomycetes</taxon>
        <taxon>Peronosporales</taxon>
        <taxon>Peronosporaceae</taxon>
        <taxon>Phytophthora</taxon>
    </lineage>
</organism>
<dbReference type="InterPro" id="IPR000048">
    <property type="entry name" value="IQ_motif_EF-hand-BS"/>
</dbReference>
<comment type="caution">
    <text evidence="2">The sequence shown here is derived from an EMBL/GenBank/DDBJ whole genome shotgun (WGS) entry which is preliminary data.</text>
</comment>
<keyword evidence="3" id="KW-1185">Reference proteome</keyword>
<keyword evidence="1" id="KW-0175">Coiled coil</keyword>
<gene>
    <name evidence="2" type="ORF">PHPALM_6899</name>
</gene>
<dbReference type="PROSITE" id="PS50096">
    <property type="entry name" value="IQ"/>
    <property type="match status" value="1"/>
</dbReference>
<evidence type="ECO:0000313" key="3">
    <source>
        <dbReference type="Proteomes" id="UP000237271"/>
    </source>
</evidence>
<evidence type="ECO:0000256" key="1">
    <source>
        <dbReference type="SAM" id="Coils"/>
    </source>
</evidence>
<dbReference type="OrthoDB" id="102961at2759"/>
<accession>A0A2P4YDP3</accession>
<dbReference type="AlphaFoldDB" id="A0A2P4YDP3"/>